<proteinExistence type="predicted"/>
<feature type="non-terminal residue" evidence="1">
    <location>
        <position position="123"/>
    </location>
</feature>
<gene>
    <name evidence="1" type="ORF">T10_107</name>
</gene>
<dbReference type="EMBL" id="JYDO01000099">
    <property type="protein sequence ID" value="KRZ71249.1"/>
    <property type="molecule type" value="Genomic_DNA"/>
</dbReference>
<comment type="caution">
    <text evidence="1">The sequence shown here is derived from an EMBL/GenBank/DDBJ whole genome shotgun (WGS) entry which is preliminary data.</text>
</comment>
<reference evidence="1 2" key="1">
    <citation type="submission" date="2015-01" db="EMBL/GenBank/DDBJ databases">
        <title>Evolution of Trichinella species and genotypes.</title>
        <authorList>
            <person name="Korhonen P.K."/>
            <person name="Edoardo P."/>
            <person name="Giuseppe L.R."/>
            <person name="Gasser R.B."/>
        </authorList>
    </citation>
    <scope>NUCLEOTIDE SEQUENCE [LARGE SCALE GENOMIC DNA]</scope>
    <source>
        <strain evidence="1">ISS1980</strain>
    </source>
</reference>
<dbReference type="Proteomes" id="UP000054843">
    <property type="component" value="Unassembled WGS sequence"/>
</dbReference>
<dbReference type="AlphaFoldDB" id="A0A0V1MH69"/>
<protein>
    <submittedName>
        <fullName evidence="1">Uncharacterized protein</fullName>
    </submittedName>
</protein>
<accession>A0A0V1MH69</accession>
<keyword evidence="2" id="KW-1185">Reference proteome</keyword>
<sequence length="123" mass="14315">MDQRAIFLPLMGNNSPNPYIHFVANLPLMTISRQLYGFICFNFKTTLACQDWQSKTTTTSTTVEASTSSYDGNIEFVNKLFDNKKNYINLFQLDEDSKKKMKACGEELLQKYTHHWTKENKEN</sequence>
<name>A0A0V1MH69_9BILA</name>
<organism evidence="1 2">
    <name type="scientific">Trichinella papuae</name>
    <dbReference type="NCBI Taxonomy" id="268474"/>
    <lineage>
        <taxon>Eukaryota</taxon>
        <taxon>Metazoa</taxon>
        <taxon>Ecdysozoa</taxon>
        <taxon>Nematoda</taxon>
        <taxon>Enoplea</taxon>
        <taxon>Dorylaimia</taxon>
        <taxon>Trichinellida</taxon>
        <taxon>Trichinellidae</taxon>
        <taxon>Trichinella</taxon>
    </lineage>
</organism>
<evidence type="ECO:0000313" key="1">
    <source>
        <dbReference type="EMBL" id="KRZ71249.1"/>
    </source>
</evidence>
<evidence type="ECO:0000313" key="2">
    <source>
        <dbReference type="Proteomes" id="UP000054843"/>
    </source>
</evidence>